<dbReference type="CDD" id="cd02042">
    <property type="entry name" value="ParAB_family"/>
    <property type="match status" value="1"/>
</dbReference>
<dbReference type="Pfam" id="PF13614">
    <property type="entry name" value="AAA_31"/>
    <property type="match status" value="1"/>
</dbReference>
<dbReference type="InterPro" id="IPR050678">
    <property type="entry name" value="DNA_Partitioning_ATPase"/>
</dbReference>
<dbReference type="RefSeq" id="WP_316371469.1">
    <property type="nucleotide sequence ID" value="NZ_CAKJVF010000029.1"/>
</dbReference>
<dbReference type="InterPro" id="IPR025669">
    <property type="entry name" value="AAA_dom"/>
</dbReference>
<dbReference type="Proteomes" id="UP001189143">
    <property type="component" value="Unassembled WGS sequence"/>
</dbReference>
<dbReference type="AlphaFoldDB" id="A0AAD1YC48"/>
<dbReference type="SUPFAM" id="SSF52540">
    <property type="entry name" value="P-loop containing nucleoside triphosphate hydrolases"/>
    <property type="match status" value="1"/>
</dbReference>
<evidence type="ECO:0000313" key="2">
    <source>
        <dbReference type="EMBL" id="CAI3539342.1"/>
    </source>
</evidence>
<evidence type="ECO:0000313" key="3">
    <source>
        <dbReference type="Proteomes" id="UP001189143"/>
    </source>
</evidence>
<dbReference type="Gene3D" id="3.40.50.300">
    <property type="entry name" value="P-loop containing nucleotide triphosphate hydrolases"/>
    <property type="match status" value="1"/>
</dbReference>
<comment type="caution">
    <text evidence="2">The sequence shown here is derived from an EMBL/GenBank/DDBJ whole genome shotgun (WGS) entry which is preliminary data.</text>
</comment>
<name>A0AAD1YC48_9CLOT</name>
<accession>A0AAD1YC48</accession>
<feature type="domain" description="AAA" evidence="1">
    <location>
        <begin position="3"/>
        <end position="181"/>
    </location>
</feature>
<dbReference type="PANTHER" id="PTHR13696">
    <property type="entry name" value="P-LOOP CONTAINING NUCLEOSIDE TRIPHOSPHATE HYDROLASE"/>
    <property type="match status" value="1"/>
</dbReference>
<gene>
    <name evidence="2" type="ORF">CNEO2_100070</name>
</gene>
<proteinExistence type="predicted"/>
<dbReference type="PANTHER" id="PTHR13696:SF99">
    <property type="entry name" value="COBYRINIC ACID AC-DIAMIDE SYNTHASE"/>
    <property type="match status" value="1"/>
</dbReference>
<reference evidence="2" key="1">
    <citation type="submission" date="2022-10" db="EMBL/GenBank/DDBJ databases">
        <authorList>
            <person name="Aires J."/>
            <person name="Mesa V."/>
        </authorList>
    </citation>
    <scope>NUCLEOTIDE SEQUENCE</scope>
    <source>
        <strain evidence="2">Clostridium neonatale JD116</strain>
    </source>
</reference>
<evidence type="ECO:0000259" key="1">
    <source>
        <dbReference type="Pfam" id="PF13614"/>
    </source>
</evidence>
<sequence length="260" mass="29794">MSMRVVSIINLKGGVAKTISSTSMAYILSQIYNYRVLLVDNDKQGNTTKLFNLHDEEEMSIADIMTERNIDVEEVIATTQYKNLDVIPADMRLLKANLNVIMDATRPQQFILKNALEQIEEEYDFCIIDNPPDINISVINALVASDDVMIPIKIDKFTFDGVDELIERIEEAKQMNPKLKIQGCFVTQYSKNLVNQQGEELLNNQDKYPMFNNHIRRSIKADESTFSNLPLAEYSKRCTAAKDYIELVKEYLEKIHGGRE</sequence>
<organism evidence="2 3">
    <name type="scientific">Clostridium neonatale</name>
    <dbReference type="NCBI Taxonomy" id="137838"/>
    <lineage>
        <taxon>Bacteria</taxon>
        <taxon>Bacillati</taxon>
        <taxon>Bacillota</taxon>
        <taxon>Clostridia</taxon>
        <taxon>Eubacteriales</taxon>
        <taxon>Clostridiaceae</taxon>
        <taxon>Clostridium</taxon>
    </lineage>
</organism>
<dbReference type="EMBL" id="CAMTCP010000011">
    <property type="protein sequence ID" value="CAI3539342.1"/>
    <property type="molecule type" value="Genomic_DNA"/>
</dbReference>
<protein>
    <submittedName>
        <fullName evidence="2">Chromosome partitioning protein</fullName>
    </submittedName>
</protein>
<dbReference type="CDD" id="cd01983">
    <property type="entry name" value="SIMIBI"/>
    <property type="match status" value="1"/>
</dbReference>
<dbReference type="InterPro" id="IPR027417">
    <property type="entry name" value="P-loop_NTPase"/>
</dbReference>